<name>A0A5J6MJK0_9PROT</name>
<dbReference type="Pfam" id="PF03413">
    <property type="entry name" value="PepSY"/>
    <property type="match status" value="1"/>
</dbReference>
<evidence type="ECO:0000313" key="2">
    <source>
        <dbReference type="EMBL" id="QEX17573.1"/>
    </source>
</evidence>
<dbReference type="InterPro" id="IPR025711">
    <property type="entry name" value="PepSY"/>
</dbReference>
<reference evidence="2 3" key="1">
    <citation type="submission" date="2019-08" db="EMBL/GenBank/DDBJ databases">
        <title>Hyperibacter terrae gen. nov., sp. nov. and Hyperibacter viscosus sp. nov., two new members in the family Rhodospirillaceae isolated from the rhizosphere of Hypericum perforatum.</title>
        <authorList>
            <person name="Noviana Z."/>
        </authorList>
    </citation>
    <scope>NUCLEOTIDE SEQUENCE [LARGE SCALE GENOMIC DNA]</scope>
    <source>
        <strain evidence="2 3">R5913</strain>
    </source>
</reference>
<keyword evidence="3" id="KW-1185">Reference proteome</keyword>
<sequence length="174" mass="18363">MVASPDKEATTSPVRFISLYERVTPKDISAFGAGPVSLDEAIADAQRATNGTAVDAEFKAGPGKPHYVVWVTKDNRLYRSTVDAENGAVVGAAHGFTLHRLNPSERADVGVIEQAKADLADAVAIAAKDSNGEPIAASLEREEGIRAYHVSVIEKGALQTLWVSPDNPTIVAAN</sequence>
<evidence type="ECO:0000259" key="1">
    <source>
        <dbReference type="Pfam" id="PF03413"/>
    </source>
</evidence>
<feature type="domain" description="PepSY" evidence="1">
    <location>
        <begin position="35"/>
        <end position="91"/>
    </location>
</feature>
<dbReference type="Proteomes" id="UP000326202">
    <property type="component" value="Chromosome"/>
</dbReference>
<dbReference type="AlphaFoldDB" id="A0A5J6MJK0"/>
<dbReference type="Gene3D" id="3.10.450.40">
    <property type="match status" value="1"/>
</dbReference>
<organism evidence="2 3">
    <name type="scientific">Hypericibacter terrae</name>
    <dbReference type="NCBI Taxonomy" id="2602015"/>
    <lineage>
        <taxon>Bacteria</taxon>
        <taxon>Pseudomonadati</taxon>
        <taxon>Pseudomonadota</taxon>
        <taxon>Alphaproteobacteria</taxon>
        <taxon>Rhodospirillales</taxon>
        <taxon>Dongiaceae</taxon>
        <taxon>Hypericibacter</taxon>
    </lineage>
</organism>
<proteinExistence type="predicted"/>
<dbReference type="EMBL" id="CP042906">
    <property type="protein sequence ID" value="QEX17573.1"/>
    <property type="molecule type" value="Genomic_DNA"/>
</dbReference>
<protein>
    <recommendedName>
        <fullName evidence="1">PepSY domain-containing protein</fullName>
    </recommendedName>
</protein>
<evidence type="ECO:0000313" key="3">
    <source>
        <dbReference type="Proteomes" id="UP000326202"/>
    </source>
</evidence>
<accession>A0A5J6MJK0</accession>
<dbReference type="KEGG" id="htq:FRZ44_28750"/>
<gene>
    <name evidence="2" type="ORF">FRZ44_28750</name>
</gene>